<sequence>MPAPLARILPGLALSLLIALAALALERAELALFGGAWIEGLVLAILLGTALHTAMGLPERVEAGVDFAAKPVLEVAIVLLGASVSLSAIAAAGWALPLTVVAITCAALGLGYGIGRALGLAPRLAILVACGNAICGNSAIVAAAPAIGAEADDVAASIAFTAALGVVVVVALPLVAALVGLSQAQTGVLAGLTVYAVPQVLAAAAPAGALAVQTGTLVKLMRVLMLGPVILLLGLTAGRLRGEAEPARLPITQLVPPFVLGFLALMGLRSLGLLPEGLVALSARASEALTLVAMAALGLSVNLRSVLSSGLRVLGAGALALTGIAAMAAVAAMLLPL</sequence>
<evidence type="ECO:0000313" key="8">
    <source>
        <dbReference type="EMBL" id="PYE84830.1"/>
    </source>
</evidence>
<evidence type="ECO:0000256" key="3">
    <source>
        <dbReference type="ARBA" id="ARBA00022475"/>
    </source>
</evidence>
<keyword evidence="5 7" id="KW-1133">Transmembrane helix</keyword>
<keyword evidence="9" id="KW-1185">Reference proteome</keyword>
<comment type="subcellular location">
    <subcellularLocation>
        <location evidence="1">Cell membrane</location>
        <topology evidence="1">Multi-pass membrane protein</topology>
    </subcellularLocation>
</comment>
<dbReference type="PANTHER" id="PTHR30106:SF2">
    <property type="entry name" value="UPF0324 INNER MEMBRANE PROTEIN YEIH"/>
    <property type="match status" value="1"/>
</dbReference>
<protein>
    <submittedName>
        <fullName evidence="8">Putative integral membrane protein (TIGR00698 family)</fullName>
    </submittedName>
</protein>
<keyword evidence="4 7" id="KW-0812">Transmembrane</keyword>
<dbReference type="EMBL" id="QJTE01000002">
    <property type="protein sequence ID" value="PYE84830.1"/>
    <property type="molecule type" value="Genomic_DNA"/>
</dbReference>
<evidence type="ECO:0000256" key="1">
    <source>
        <dbReference type="ARBA" id="ARBA00004651"/>
    </source>
</evidence>
<evidence type="ECO:0000256" key="5">
    <source>
        <dbReference type="ARBA" id="ARBA00022989"/>
    </source>
</evidence>
<evidence type="ECO:0000256" key="4">
    <source>
        <dbReference type="ARBA" id="ARBA00022692"/>
    </source>
</evidence>
<evidence type="ECO:0000313" key="9">
    <source>
        <dbReference type="Proteomes" id="UP000248311"/>
    </source>
</evidence>
<dbReference type="AlphaFoldDB" id="A0A318SSM6"/>
<feature type="transmembrane region" description="Helical" evidence="7">
    <location>
        <begin position="34"/>
        <end position="55"/>
    </location>
</feature>
<dbReference type="RefSeq" id="WP_110813878.1">
    <property type="nucleotide sequence ID" value="NZ_QJTE01000002.1"/>
</dbReference>
<organism evidence="8 9">
    <name type="scientific">Pseudoroseicyclus aestuarii</name>
    <dbReference type="NCBI Taxonomy" id="1795041"/>
    <lineage>
        <taxon>Bacteria</taxon>
        <taxon>Pseudomonadati</taxon>
        <taxon>Pseudomonadota</taxon>
        <taxon>Alphaproteobacteria</taxon>
        <taxon>Rhodobacterales</taxon>
        <taxon>Paracoccaceae</taxon>
        <taxon>Pseudoroseicyclus</taxon>
    </lineage>
</organism>
<feature type="transmembrane region" description="Helical" evidence="7">
    <location>
        <begin position="67"/>
        <end position="88"/>
    </location>
</feature>
<dbReference type="Proteomes" id="UP000248311">
    <property type="component" value="Unassembled WGS sequence"/>
</dbReference>
<evidence type="ECO:0000256" key="6">
    <source>
        <dbReference type="ARBA" id="ARBA00023136"/>
    </source>
</evidence>
<feature type="transmembrane region" description="Helical" evidence="7">
    <location>
        <begin position="154"/>
        <end position="181"/>
    </location>
</feature>
<dbReference type="Pfam" id="PF03601">
    <property type="entry name" value="Cons_hypoth698"/>
    <property type="match status" value="1"/>
</dbReference>
<dbReference type="PANTHER" id="PTHR30106">
    <property type="entry name" value="INNER MEMBRANE PROTEIN YEIH-RELATED"/>
    <property type="match status" value="1"/>
</dbReference>
<feature type="transmembrane region" description="Helical" evidence="7">
    <location>
        <begin position="249"/>
        <end position="268"/>
    </location>
</feature>
<feature type="transmembrane region" description="Helical" evidence="7">
    <location>
        <begin position="314"/>
        <end position="335"/>
    </location>
</feature>
<comment type="caution">
    <text evidence="8">The sequence shown here is derived from an EMBL/GenBank/DDBJ whole genome shotgun (WGS) entry which is preliminary data.</text>
</comment>
<dbReference type="GO" id="GO:0005886">
    <property type="term" value="C:plasma membrane"/>
    <property type="evidence" value="ECO:0007669"/>
    <property type="project" value="UniProtKB-SubCell"/>
</dbReference>
<dbReference type="InterPro" id="IPR018383">
    <property type="entry name" value="UPF0324_pro"/>
</dbReference>
<reference evidence="8 9" key="1">
    <citation type="submission" date="2018-06" db="EMBL/GenBank/DDBJ databases">
        <title>Genomic Encyclopedia of Type Strains, Phase III (KMG-III): the genomes of soil and plant-associated and newly described type strains.</title>
        <authorList>
            <person name="Whitman W."/>
        </authorList>
    </citation>
    <scope>NUCLEOTIDE SEQUENCE [LARGE SCALE GENOMIC DNA]</scope>
    <source>
        <strain evidence="8 9">CECT 9025</strain>
    </source>
</reference>
<evidence type="ECO:0000256" key="2">
    <source>
        <dbReference type="ARBA" id="ARBA00007977"/>
    </source>
</evidence>
<keyword evidence="6 7" id="KW-0472">Membrane</keyword>
<feature type="transmembrane region" description="Helical" evidence="7">
    <location>
        <begin position="124"/>
        <end position="148"/>
    </location>
</feature>
<comment type="similarity">
    <text evidence="2">Belongs to the UPF0324 family.</text>
</comment>
<name>A0A318SSM6_9RHOB</name>
<feature type="transmembrane region" description="Helical" evidence="7">
    <location>
        <begin position="94"/>
        <end position="112"/>
    </location>
</feature>
<proteinExistence type="inferred from homology"/>
<evidence type="ECO:0000256" key="7">
    <source>
        <dbReference type="SAM" id="Phobius"/>
    </source>
</evidence>
<feature type="transmembrane region" description="Helical" evidence="7">
    <location>
        <begin position="188"/>
        <end position="211"/>
    </location>
</feature>
<dbReference type="OrthoDB" id="5393513at2"/>
<feature type="transmembrane region" description="Helical" evidence="7">
    <location>
        <begin position="288"/>
        <end position="307"/>
    </location>
</feature>
<keyword evidence="3" id="KW-1003">Cell membrane</keyword>
<gene>
    <name evidence="8" type="ORF">DFP88_102633</name>
</gene>
<feature type="transmembrane region" description="Helical" evidence="7">
    <location>
        <begin position="217"/>
        <end position="237"/>
    </location>
</feature>
<accession>A0A318SSM6</accession>